<keyword evidence="1" id="KW-0472">Membrane</keyword>
<dbReference type="Proteomes" id="UP000236262">
    <property type="component" value="Unassembled WGS sequence"/>
</dbReference>
<keyword evidence="1" id="KW-0812">Transmembrane</keyword>
<evidence type="ECO:0000313" key="4">
    <source>
        <dbReference type="Proteomes" id="UP000236262"/>
    </source>
</evidence>
<protein>
    <recommendedName>
        <fullName evidence="6">Lipoprotein</fullName>
    </recommendedName>
</protein>
<dbReference type="EMBL" id="PPEH01000003">
    <property type="protein sequence ID" value="PNW14168.1"/>
    <property type="molecule type" value="Genomic_DNA"/>
</dbReference>
<keyword evidence="1" id="KW-1133">Transmembrane helix</keyword>
<reference evidence="2 5" key="2">
    <citation type="submission" date="2018-11" db="EMBL/GenBank/DDBJ databases">
        <title>Proposal to divide the Flavobacteriaceae and reorganize its genera based on Amino Acid Identity values calculated from whole genome sequences.</title>
        <authorList>
            <person name="Nicholson A.C."/>
            <person name="Gulvik C.A."/>
            <person name="Whitney A.M."/>
            <person name="Humrighouse B.W."/>
            <person name="Bell M."/>
            <person name="Holmes B."/>
            <person name="Steigerwalt A.G."/>
            <person name="Villarma A."/>
            <person name="Sheth M."/>
            <person name="Batra D."/>
            <person name="Pryor J."/>
            <person name="Bernardet J.-F."/>
            <person name="Hugo C."/>
            <person name="Kampfer P."/>
            <person name="Newman J."/>
            <person name="McQuiston J.R."/>
        </authorList>
    </citation>
    <scope>NUCLEOTIDE SEQUENCE [LARGE SCALE GENOMIC DNA]</scope>
    <source>
        <strain evidence="2 5">KC_1864</strain>
    </source>
</reference>
<accession>A0A3G6RL12</accession>
<dbReference type="EMBL" id="CP033924">
    <property type="protein sequence ID" value="AZA82155.1"/>
    <property type="molecule type" value="Genomic_DNA"/>
</dbReference>
<evidence type="ECO:0000256" key="1">
    <source>
        <dbReference type="SAM" id="Phobius"/>
    </source>
</evidence>
<name>A0A3G6RL12_CHRLC</name>
<dbReference type="KEGG" id="clac:EG342_09690"/>
<dbReference type="Proteomes" id="UP000279972">
    <property type="component" value="Chromosome"/>
</dbReference>
<feature type="transmembrane region" description="Helical" evidence="1">
    <location>
        <begin position="136"/>
        <end position="156"/>
    </location>
</feature>
<dbReference type="RefSeq" id="WP_103291537.1">
    <property type="nucleotide sequence ID" value="NZ_CP033924.1"/>
</dbReference>
<proteinExistence type="predicted"/>
<dbReference type="PROSITE" id="PS51257">
    <property type="entry name" value="PROKAR_LIPOPROTEIN"/>
    <property type="match status" value="1"/>
</dbReference>
<evidence type="ECO:0000313" key="5">
    <source>
        <dbReference type="Proteomes" id="UP000279972"/>
    </source>
</evidence>
<keyword evidence="5" id="KW-1185">Reference proteome</keyword>
<gene>
    <name evidence="3" type="ORF">C1637_10005</name>
    <name evidence="2" type="ORF">EG342_09690</name>
</gene>
<evidence type="ECO:0008006" key="6">
    <source>
        <dbReference type="Google" id="ProtNLM"/>
    </source>
</evidence>
<dbReference type="AlphaFoldDB" id="A0A3G6RL12"/>
<sequence>MRATILALISLFVLGCGSRTKNLTKTEDHTRFENNSNLNESTSLTNSTSSVADVRNFLINNGLKIKSTGQNYELRYGDLVFSGSADLEFTEKKEETIIHHVYKIHTTYIKDIKYQTKTFFKTDKTSKNLNVKRTGVSFGSMVWIVIFSLISGVILWELAKRIIFRK</sequence>
<reference evidence="3 4" key="1">
    <citation type="submission" date="2018-01" db="EMBL/GenBank/DDBJ databases">
        <title>Draft genome sequences of Chryseobacterium lactis NCTC11390, Chryseobacterium oncorhynchi 701B-08, and Chryseobacterium viscerum 687B-08.</title>
        <authorList>
            <person name="Jeong J.-J."/>
            <person name="Lee Y.J."/>
            <person name="Park B."/>
            <person name="Choi I.-G."/>
            <person name="Kim K.D."/>
        </authorList>
    </citation>
    <scope>NUCLEOTIDE SEQUENCE [LARGE SCALE GENOMIC DNA]</scope>
    <source>
        <strain evidence="3 4">NCTC11390</strain>
    </source>
</reference>
<dbReference type="OrthoDB" id="1273892at2"/>
<evidence type="ECO:0000313" key="2">
    <source>
        <dbReference type="EMBL" id="AZA82155.1"/>
    </source>
</evidence>
<evidence type="ECO:0000313" key="3">
    <source>
        <dbReference type="EMBL" id="PNW14168.1"/>
    </source>
</evidence>
<organism evidence="3 4">
    <name type="scientific">Chryseobacterium lactis</name>
    <dbReference type="NCBI Taxonomy" id="1241981"/>
    <lineage>
        <taxon>Bacteria</taxon>
        <taxon>Pseudomonadati</taxon>
        <taxon>Bacteroidota</taxon>
        <taxon>Flavobacteriia</taxon>
        <taxon>Flavobacteriales</taxon>
        <taxon>Weeksellaceae</taxon>
        <taxon>Chryseobacterium group</taxon>
        <taxon>Chryseobacterium</taxon>
    </lineage>
</organism>